<evidence type="ECO:0000313" key="2">
    <source>
        <dbReference type="Proteomes" id="UP000005239"/>
    </source>
</evidence>
<reference evidence="1" key="2">
    <citation type="submission" date="2022-06" db="UniProtKB">
        <authorList>
            <consortium name="EnsemblMetazoa"/>
        </authorList>
    </citation>
    <scope>IDENTIFICATION</scope>
    <source>
        <strain evidence="1">PS312</strain>
    </source>
</reference>
<accession>A0A8R1YRL3</accession>
<keyword evidence="2" id="KW-1185">Reference proteome</keyword>
<dbReference type="Proteomes" id="UP000005239">
    <property type="component" value="Unassembled WGS sequence"/>
</dbReference>
<organism evidence="1 2">
    <name type="scientific">Pristionchus pacificus</name>
    <name type="common">Parasitic nematode worm</name>
    <dbReference type="NCBI Taxonomy" id="54126"/>
    <lineage>
        <taxon>Eukaryota</taxon>
        <taxon>Metazoa</taxon>
        <taxon>Ecdysozoa</taxon>
        <taxon>Nematoda</taxon>
        <taxon>Chromadorea</taxon>
        <taxon>Rhabditida</taxon>
        <taxon>Rhabditina</taxon>
        <taxon>Diplogasteromorpha</taxon>
        <taxon>Diplogasteroidea</taxon>
        <taxon>Neodiplogasteridae</taxon>
        <taxon>Pristionchus</taxon>
    </lineage>
</organism>
<proteinExistence type="predicted"/>
<dbReference type="AlphaFoldDB" id="A0A2A6CXN5"/>
<sequence>MLCIRLLFLFHLSFAFDWDEAREHQAQADRKKDYVLSRIDMSNFTVLNATAYKEALHATNWAFRSYYRTFCMYTYCRGRDWRCCAPNCRTFSHIFEGFYLGRPPCETRIRLCIPRTLSQARIAIADDNPCISNVKLGEGNEVCRGLCLASFTFEQRHQYENEVSRFNNDLLRFMNEFQVAYHEEKDHKICVNSFLKNHYIQ</sequence>
<protein>
    <submittedName>
        <fullName evidence="1">Uncharacterized protein</fullName>
    </submittedName>
</protein>
<gene>
    <name evidence="1" type="primary">WBGene00274710</name>
</gene>
<dbReference type="EnsemblMetazoa" id="PPA36341.1">
    <property type="protein sequence ID" value="PPA36341.1"/>
    <property type="gene ID" value="WBGene00274710"/>
</dbReference>
<accession>A0A2A6CXN5</accession>
<name>A0A2A6CXN5_PRIPA</name>
<evidence type="ECO:0000313" key="1">
    <source>
        <dbReference type="EnsemblMetazoa" id="PPA36341.1"/>
    </source>
</evidence>
<reference evidence="2" key="1">
    <citation type="journal article" date="2008" name="Nat. Genet.">
        <title>The Pristionchus pacificus genome provides a unique perspective on nematode lifestyle and parasitism.</title>
        <authorList>
            <person name="Dieterich C."/>
            <person name="Clifton S.W."/>
            <person name="Schuster L.N."/>
            <person name="Chinwalla A."/>
            <person name="Delehaunty K."/>
            <person name="Dinkelacker I."/>
            <person name="Fulton L."/>
            <person name="Fulton R."/>
            <person name="Godfrey J."/>
            <person name="Minx P."/>
            <person name="Mitreva M."/>
            <person name="Roeseler W."/>
            <person name="Tian H."/>
            <person name="Witte H."/>
            <person name="Yang S.P."/>
            <person name="Wilson R.K."/>
            <person name="Sommer R.J."/>
        </authorList>
    </citation>
    <scope>NUCLEOTIDE SEQUENCE [LARGE SCALE GENOMIC DNA]</scope>
    <source>
        <strain evidence="2">PS312</strain>
    </source>
</reference>